<proteinExistence type="predicted"/>
<sequence length="42" mass="4368">MHLSPAATTFGATSSPSQLCTTVLRSSLSTKLLNVSSQLMIS</sequence>
<evidence type="ECO:0000313" key="1">
    <source>
        <dbReference type="EMBL" id="JAE15038.1"/>
    </source>
</evidence>
<organism evidence="1">
    <name type="scientific">Arundo donax</name>
    <name type="common">Giant reed</name>
    <name type="synonym">Donax arundinaceus</name>
    <dbReference type="NCBI Taxonomy" id="35708"/>
    <lineage>
        <taxon>Eukaryota</taxon>
        <taxon>Viridiplantae</taxon>
        <taxon>Streptophyta</taxon>
        <taxon>Embryophyta</taxon>
        <taxon>Tracheophyta</taxon>
        <taxon>Spermatophyta</taxon>
        <taxon>Magnoliopsida</taxon>
        <taxon>Liliopsida</taxon>
        <taxon>Poales</taxon>
        <taxon>Poaceae</taxon>
        <taxon>PACMAD clade</taxon>
        <taxon>Arundinoideae</taxon>
        <taxon>Arundineae</taxon>
        <taxon>Arundo</taxon>
    </lineage>
</organism>
<accession>A0A0A9G344</accession>
<dbReference type="AlphaFoldDB" id="A0A0A9G344"/>
<reference evidence="1" key="2">
    <citation type="journal article" date="2015" name="Data Brief">
        <title>Shoot transcriptome of the giant reed, Arundo donax.</title>
        <authorList>
            <person name="Barrero R.A."/>
            <person name="Guerrero F.D."/>
            <person name="Moolhuijzen P."/>
            <person name="Goolsby J.A."/>
            <person name="Tidwell J."/>
            <person name="Bellgard S.E."/>
            <person name="Bellgard M.I."/>
        </authorList>
    </citation>
    <scope>NUCLEOTIDE SEQUENCE</scope>
    <source>
        <tissue evidence="1">Shoot tissue taken approximately 20 cm above the soil surface</tissue>
    </source>
</reference>
<name>A0A0A9G344_ARUDO</name>
<dbReference type="EMBL" id="GBRH01182858">
    <property type="protein sequence ID" value="JAE15038.1"/>
    <property type="molecule type" value="Transcribed_RNA"/>
</dbReference>
<protein>
    <submittedName>
        <fullName evidence="1">Uncharacterized protein</fullName>
    </submittedName>
</protein>
<reference evidence="1" key="1">
    <citation type="submission" date="2014-09" db="EMBL/GenBank/DDBJ databases">
        <authorList>
            <person name="Magalhaes I.L.F."/>
            <person name="Oliveira U."/>
            <person name="Santos F.R."/>
            <person name="Vidigal T.H.D.A."/>
            <person name="Brescovit A.D."/>
            <person name="Santos A.J."/>
        </authorList>
    </citation>
    <scope>NUCLEOTIDE SEQUENCE</scope>
    <source>
        <tissue evidence="1">Shoot tissue taken approximately 20 cm above the soil surface</tissue>
    </source>
</reference>